<evidence type="ECO:0000256" key="5">
    <source>
        <dbReference type="SAM" id="MobiDB-lite"/>
    </source>
</evidence>
<evidence type="ECO:0000259" key="6">
    <source>
        <dbReference type="SMART" id="SM01356"/>
    </source>
</evidence>
<dbReference type="PANTHER" id="PTHR22780">
    <property type="entry name" value="ADAPTIN, ALPHA/GAMMA/EPSILON"/>
    <property type="match status" value="1"/>
</dbReference>
<protein>
    <submittedName>
        <fullName evidence="8">AP-4 complex subunit epsilon-like</fullName>
    </submittedName>
</protein>
<feature type="compositionally biased region" description="Low complexity" evidence="5">
    <location>
        <begin position="790"/>
        <end position="801"/>
    </location>
</feature>
<dbReference type="SMART" id="SM01356">
    <property type="entry name" value="AP4E_app_platf"/>
    <property type="match status" value="1"/>
</dbReference>
<dbReference type="SUPFAM" id="SSF48371">
    <property type="entry name" value="ARM repeat"/>
    <property type="match status" value="1"/>
</dbReference>
<proteinExistence type="predicted"/>
<reference evidence="8" key="1">
    <citation type="submission" date="2025-08" db="UniProtKB">
        <authorList>
            <consortium name="RefSeq"/>
        </authorList>
    </citation>
    <scope>IDENTIFICATION</scope>
</reference>
<evidence type="ECO:0000256" key="2">
    <source>
        <dbReference type="ARBA" id="ARBA00022448"/>
    </source>
</evidence>
<evidence type="ECO:0000256" key="4">
    <source>
        <dbReference type="ARBA" id="ARBA00023136"/>
    </source>
</evidence>
<feature type="region of interest" description="Disordered" evidence="5">
    <location>
        <begin position="781"/>
        <end position="819"/>
    </location>
</feature>
<dbReference type="RefSeq" id="XP_031567499.1">
    <property type="nucleotide sequence ID" value="XM_031711639.1"/>
</dbReference>
<dbReference type="GO" id="GO:0030124">
    <property type="term" value="C:AP-4 adaptor complex"/>
    <property type="evidence" value="ECO:0007669"/>
    <property type="project" value="InterPro"/>
</dbReference>
<feature type="compositionally biased region" description="Low complexity" evidence="5">
    <location>
        <begin position="727"/>
        <end position="743"/>
    </location>
</feature>
<dbReference type="InterPro" id="IPR016024">
    <property type="entry name" value="ARM-type_fold"/>
</dbReference>
<evidence type="ECO:0000313" key="7">
    <source>
        <dbReference type="Proteomes" id="UP000515163"/>
    </source>
</evidence>
<dbReference type="AlphaFoldDB" id="A0A6P8IL25"/>
<dbReference type="KEGG" id="aten:116302362"/>
<evidence type="ECO:0000313" key="8">
    <source>
        <dbReference type="RefSeq" id="XP_031567499.1"/>
    </source>
</evidence>
<dbReference type="FunCoup" id="A0A6P8IL25">
    <property type="interactions" value="2043"/>
</dbReference>
<dbReference type="Gene3D" id="1.25.10.10">
    <property type="entry name" value="Leucine-rich Repeat Variant"/>
    <property type="match status" value="1"/>
</dbReference>
<feature type="domain" description="AP-4 complex subunit epsilon-1 C-terminal" evidence="6">
    <location>
        <begin position="1121"/>
        <end position="1223"/>
    </location>
</feature>
<dbReference type="InterPro" id="IPR050840">
    <property type="entry name" value="Adaptor_Complx_Large_Subunit"/>
</dbReference>
<dbReference type="Pfam" id="PF01602">
    <property type="entry name" value="Adaptin_N"/>
    <property type="match status" value="1"/>
</dbReference>
<dbReference type="GeneID" id="116302362"/>
<dbReference type="OrthoDB" id="5959696at2759"/>
<dbReference type="InterPro" id="IPR028269">
    <property type="entry name" value="AP4E1_C"/>
</dbReference>
<dbReference type="InterPro" id="IPR011989">
    <property type="entry name" value="ARM-like"/>
</dbReference>
<dbReference type="InParanoid" id="A0A6P8IL25"/>
<keyword evidence="2" id="KW-0813">Transport</keyword>
<dbReference type="InterPro" id="IPR002553">
    <property type="entry name" value="Clathrin/coatomer_adapt-like_N"/>
</dbReference>
<name>A0A6P8IL25_ACTTE</name>
<keyword evidence="4" id="KW-0472">Membrane</keyword>
<keyword evidence="3" id="KW-0653">Protein transport</keyword>
<evidence type="ECO:0000256" key="3">
    <source>
        <dbReference type="ARBA" id="ARBA00022927"/>
    </source>
</evidence>
<comment type="subcellular location">
    <subcellularLocation>
        <location evidence="1">Endomembrane system</location>
    </subcellularLocation>
</comment>
<keyword evidence="7" id="KW-1185">Reference proteome</keyword>
<dbReference type="Proteomes" id="UP000515163">
    <property type="component" value="Unplaced"/>
</dbReference>
<organism evidence="7 8">
    <name type="scientific">Actinia tenebrosa</name>
    <name type="common">Australian red waratah sea anemone</name>
    <dbReference type="NCBI Taxonomy" id="6105"/>
    <lineage>
        <taxon>Eukaryota</taxon>
        <taxon>Metazoa</taxon>
        <taxon>Cnidaria</taxon>
        <taxon>Anthozoa</taxon>
        <taxon>Hexacorallia</taxon>
        <taxon>Actiniaria</taxon>
        <taxon>Actiniidae</taxon>
        <taxon>Actinia</taxon>
    </lineage>
</organism>
<dbReference type="GO" id="GO:0006886">
    <property type="term" value="P:intracellular protein transport"/>
    <property type="evidence" value="ECO:0007669"/>
    <property type="project" value="InterPro"/>
</dbReference>
<sequence length="1223" mass="135930">MERSRVSLPTFITGYHGSGINCSKGFQALVRGIGEAKSKNEEDRIIKAEFAVLKEKLSQQSSSKQMREYLIRLIYCEMLGIDASDLHIHAINFAQQRNLHDKRIGYLALSIFLHENHSLILLLINTLQRDLTSTNVLEVCYALTAINKLINAEMIPAILKYVLDLTNNKRDIIRKKAIMALHTLYQKSPSMIPDVLDIATNGLKDKDLSVSSASLILLYDLVVVDPASHKHLIPVLVSLQQKIISGKLQQDFDYHRVPAPWIQIKLLRILSLLGAYDLKASKNIYEVLGKTLSYLNTSSLIAYAVAYECARTIATIYPDERLVKQAAKVVGLFLVAKSNNIKYLGINALAALVEVKASFATEPAYQRIIIDCLDDPDETLKRKTLDLLCRITNADNVESICDRLIKYLRNTVDVYFKTDLVARVTELAERYAPDNSWYIVTMNEVLELGGELVREEVAHNLMRLIAEGNEDEDAEEELRRFSVLSYIDLIEKPVLPEILVQVISWVLGEYSYTVPELEPESVIDKLCCLLDRNYTDPSTKRWIVTSIGKILSQTSSSQMPNKIQQILTSATSDIDILQRCHEIEMLSKNSSLMRKVLPEDASCEDIEVDSSLSFLDDYVTKALQQGASPYLPEDQRGNDETTIKMKEIKAEDPKLKLTPYNFPKPPIKEPRPRPVTIEIDEPKPKPNTATYTKRRVLEEPTTLKAISGVQGPWGPKGYSKGLGSGSGESESMSGSSSRSSGSERLPVLTSKSEISPSPLVFTHEDKSKQRLVNDLFKGVGDKAQVPGRKGTAARGTGRATRSTPRKKIPDISDPGHPPVPPPRKYLEKNTMATNEVDLLLSLDNDSQSPRTDTNESVSEGLVTTGDNFNELLYDSENTATVIPLMTERTDKDICKESSSDALPPGNDILKVELVTDDGNPEKGEVHEDLPDMKEQEDSRELLIEHQSALDLGPKSSDMNPIESLIDSDISEDVNRLALNEESVSALTVPDELKDYPTSRDKIDLSSDANIRVTLQKVYKPDELVLVVFLTNQSKGNLPVTNVVTSLNPPSNLRASFDSSSDNRFVDEEIKPLSSVTHVLALQYKSPALHMTLGGKVTYKDSTNTLKTMFISHVLPIRDLMRPLTIDTDGFGDKWSETPFEKRQKVDSMVKSCEEFLGRVEEGLGLNAIDTIGSKAIAAGTVLQGPVCLLHGMVNSNGALDLRIKTNSQLLSEAVIQQCLAILK</sequence>
<evidence type="ECO:0000256" key="1">
    <source>
        <dbReference type="ARBA" id="ARBA00004308"/>
    </source>
</evidence>
<gene>
    <name evidence="8" type="primary">LOC116302362</name>
</gene>
<dbReference type="Pfam" id="PF14807">
    <property type="entry name" value="AP4E_app_platf"/>
    <property type="match status" value="1"/>
</dbReference>
<dbReference type="GO" id="GO:0016192">
    <property type="term" value="P:vesicle-mediated transport"/>
    <property type="evidence" value="ECO:0007669"/>
    <property type="project" value="InterPro"/>
</dbReference>
<dbReference type="GO" id="GO:0012505">
    <property type="term" value="C:endomembrane system"/>
    <property type="evidence" value="ECO:0007669"/>
    <property type="project" value="UniProtKB-SubCell"/>
</dbReference>
<accession>A0A6P8IL25</accession>
<feature type="region of interest" description="Disordered" evidence="5">
    <location>
        <begin position="656"/>
        <end position="751"/>
    </location>
</feature>